<feature type="signal peptide" evidence="1">
    <location>
        <begin position="1"/>
        <end position="26"/>
    </location>
</feature>
<comment type="caution">
    <text evidence="2">The sequence shown here is derived from an EMBL/GenBank/DDBJ whole genome shotgun (WGS) entry which is preliminary data.</text>
</comment>
<keyword evidence="3" id="KW-1185">Reference proteome</keyword>
<dbReference type="SUPFAM" id="SSF103515">
    <property type="entry name" value="Autotransporter"/>
    <property type="match status" value="1"/>
</dbReference>
<name>A0A839ZVV0_9CAUL</name>
<dbReference type="InterPro" id="IPR036709">
    <property type="entry name" value="Autotransporte_beta_dom_sf"/>
</dbReference>
<evidence type="ECO:0008006" key="4">
    <source>
        <dbReference type="Google" id="ProtNLM"/>
    </source>
</evidence>
<protein>
    <recommendedName>
        <fullName evidence="4">Outer membrane protein beta-barrel domain-containing protein</fullName>
    </recommendedName>
</protein>
<evidence type="ECO:0000256" key="1">
    <source>
        <dbReference type="SAM" id="SignalP"/>
    </source>
</evidence>
<accession>A0A839ZVV0</accession>
<keyword evidence="1" id="KW-0732">Signal</keyword>
<organism evidence="2 3">
    <name type="scientific">Phenylobacterium haematophilum</name>
    <dbReference type="NCBI Taxonomy" id="98513"/>
    <lineage>
        <taxon>Bacteria</taxon>
        <taxon>Pseudomonadati</taxon>
        <taxon>Pseudomonadota</taxon>
        <taxon>Alphaproteobacteria</taxon>
        <taxon>Caulobacterales</taxon>
        <taxon>Caulobacteraceae</taxon>
        <taxon>Phenylobacterium</taxon>
    </lineage>
</organism>
<evidence type="ECO:0000313" key="2">
    <source>
        <dbReference type="EMBL" id="MBB3889420.1"/>
    </source>
</evidence>
<dbReference type="Proteomes" id="UP000530564">
    <property type="component" value="Unassembled WGS sequence"/>
</dbReference>
<reference evidence="2 3" key="1">
    <citation type="submission" date="2020-08" db="EMBL/GenBank/DDBJ databases">
        <title>Genomic Encyclopedia of Type Strains, Phase IV (KMG-IV): sequencing the most valuable type-strain genomes for metagenomic binning, comparative biology and taxonomic classification.</title>
        <authorList>
            <person name="Goeker M."/>
        </authorList>
    </citation>
    <scope>NUCLEOTIDE SEQUENCE [LARGE SCALE GENOMIC DNA]</scope>
    <source>
        <strain evidence="2 3">DSM 21793</strain>
    </source>
</reference>
<gene>
    <name evidence="2" type="ORF">GGQ61_000117</name>
</gene>
<dbReference type="AlphaFoldDB" id="A0A839ZVV0"/>
<feature type="chain" id="PRO_5032553177" description="Outer membrane protein beta-barrel domain-containing protein" evidence="1">
    <location>
        <begin position="27"/>
        <end position="261"/>
    </location>
</feature>
<proteinExistence type="predicted"/>
<evidence type="ECO:0000313" key="3">
    <source>
        <dbReference type="Proteomes" id="UP000530564"/>
    </source>
</evidence>
<sequence length="261" mass="28800">MMRRLTTVGAGALFLLAATAATSSQAADDWSVTVSPYIWASSLDGKAELAGLRTHIDVPFSDAMENLDLAALAEVEIMRGRWGLYLDGQYVKSSQEQELLAQQLGLGITKVNAMAGVFYRIYDSPQGGDMVTGEPRRFVVEPMVGVRWTKLKADVDVLGFSTSKKADWTEPFVGVRSSLDLNDRWNLSGQADVGGFDIDDKRSVNAQAFIGYRTHLLSRPAMLRAGYRVLYQSYEMDDFTGQTFRWDVTQQGPVLGLSMGF</sequence>
<dbReference type="RefSeq" id="WP_183769432.1">
    <property type="nucleotide sequence ID" value="NZ_JACIDK010000001.1"/>
</dbReference>
<dbReference type="EMBL" id="JACIDK010000001">
    <property type="protein sequence ID" value="MBB3889420.1"/>
    <property type="molecule type" value="Genomic_DNA"/>
</dbReference>